<accession>A0A5K7Z8J0</accession>
<organism evidence="3 4">
    <name type="scientific">Desulfosarcina widdelii</name>
    <dbReference type="NCBI Taxonomy" id="947919"/>
    <lineage>
        <taxon>Bacteria</taxon>
        <taxon>Pseudomonadati</taxon>
        <taxon>Thermodesulfobacteriota</taxon>
        <taxon>Desulfobacteria</taxon>
        <taxon>Desulfobacterales</taxon>
        <taxon>Desulfosarcinaceae</taxon>
        <taxon>Desulfosarcina</taxon>
    </lineage>
</organism>
<evidence type="ECO:0000313" key="3">
    <source>
        <dbReference type="EMBL" id="BBO78342.1"/>
    </source>
</evidence>
<dbReference type="AlphaFoldDB" id="A0A5K7Z8J0"/>
<dbReference type="OrthoDB" id="458509at2"/>
<feature type="signal peptide" evidence="2">
    <location>
        <begin position="1"/>
        <end position="17"/>
    </location>
</feature>
<dbReference type="EMBL" id="AP021875">
    <property type="protein sequence ID" value="BBO78342.1"/>
    <property type="molecule type" value="Genomic_DNA"/>
</dbReference>
<feature type="transmembrane region" description="Helical" evidence="1">
    <location>
        <begin position="71"/>
        <end position="90"/>
    </location>
</feature>
<evidence type="ECO:0000256" key="2">
    <source>
        <dbReference type="SAM" id="SignalP"/>
    </source>
</evidence>
<sequence>MKKILVCFAAGCLGALAYCLVAWQSGALGITRWAGVLMAPSLSAGWLYPKIVQGGLWGLVFVLPFLKSKPFLKGTLLSLLPTAFQLLYLFPHKAGYGLFGVGLGMWTPAFILVYNWIWGVVTVMTIRFSK</sequence>
<protein>
    <recommendedName>
        <fullName evidence="5">Lipoprotein</fullName>
    </recommendedName>
</protein>
<keyword evidence="2" id="KW-0732">Signal</keyword>
<evidence type="ECO:0000256" key="1">
    <source>
        <dbReference type="SAM" id="Phobius"/>
    </source>
</evidence>
<keyword evidence="1" id="KW-0472">Membrane</keyword>
<keyword evidence="1" id="KW-1133">Transmembrane helix</keyword>
<dbReference type="Proteomes" id="UP000427769">
    <property type="component" value="Chromosome"/>
</dbReference>
<dbReference type="KEGG" id="dwd:DSCW_57590"/>
<keyword evidence="1" id="KW-0812">Transmembrane</keyword>
<keyword evidence="4" id="KW-1185">Reference proteome</keyword>
<feature type="transmembrane region" description="Helical" evidence="1">
    <location>
        <begin position="96"/>
        <end position="121"/>
    </location>
</feature>
<evidence type="ECO:0008006" key="5">
    <source>
        <dbReference type="Google" id="ProtNLM"/>
    </source>
</evidence>
<gene>
    <name evidence="3" type="ORF">DSCW_57590</name>
</gene>
<feature type="chain" id="PRO_5024435507" description="Lipoprotein" evidence="2">
    <location>
        <begin position="18"/>
        <end position="130"/>
    </location>
</feature>
<feature type="transmembrane region" description="Helical" evidence="1">
    <location>
        <begin position="46"/>
        <end position="66"/>
    </location>
</feature>
<reference evidence="3 4" key="1">
    <citation type="submission" date="2019-11" db="EMBL/GenBank/DDBJ databases">
        <title>Comparative genomics of hydrocarbon-degrading Desulfosarcina strains.</title>
        <authorList>
            <person name="Watanabe M."/>
            <person name="Kojima H."/>
            <person name="Fukui M."/>
        </authorList>
    </citation>
    <scope>NUCLEOTIDE SEQUENCE [LARGE SCALE GENOMIC DNA]</scope>
    <source>
        <strain evidence="3 4">PP31</strain>
    </source>
</reference>
<dbReference type="RefSeq" id="WP_155306985.1">
    <property type="nucleotide sequence ID" value="NZ_AP021875.1"/>
</dbReference>
<evidence type="ECO:0000313" key="4">
    <source>
        <dbReference type="Proteomes" id="UP000427769"/>
    </source>
</evidence>
<proteinExistence type="predicted"/>
<name>A0A5K7Z8J0_9BACT</name>